<evidence type="ECO:0000313" key="3">
    <source>
        <dbReference type="Proteomes" id="UP001620460"/>
    </source>
</evidence>
<protein>
    <submittedName>
        <fullName evidence="2">EVE domain-containing protein</fullName>
    </submittedName>
</protein>
<evidence type="ECO:0000313" key="2">
    <source>
        <dbReference type="EMBL" id="MFK2902893.1"/>
    </source>
</evidence>
<reference evidence="2 3" key="1">
    <citation type="submission" date="2020-10" db="EMBL/GenBank/DDBJ databases">
        <title>Phylogeny of dyella-like bacteria.</title>
        <authorList>
            <person name="Fu J."/>
        </authorList>
    </citation>
    <scope>NUCLEOTIDE SEQUENCE [LARGE SCALE GENOMIC DNA]</scope>
    <source>
        <strain evidence="2 3">Gsoil3046</strain>
    </source>
</reference>
<dbReference type="SUPFAM" id="SSF88697">
    <property type="entry name" value="PUA domain-like"/>
    <property type="match status" value="1"/>
</dbReference>
<comment type="caution">
    <text evidence="2">The sequence shown here is derived from an EMBL/GenBank/DDBJ whole genome shotgun (WGS) entry which is preliminary data.</text>
</comment>
<dbReference type="Proteomes" id="UP001620460">
    <property type="component" value="Unassembled WGS sequence"/>
</dbReference>
<dbReference type="PANTHER" id="PTHR14087:SF7">
    <property type="entry name" value="THYMOCYTE NUCLEAR PROTEIN 1"/>
    <property type="match status" value="1"/>
</dbReference>
<dbReference type="CDD" id="cd21133">
    <property type="entry name" value="EVE"/>
    <property type="match status" value="1"/>
</dbReference>
<dbReference type="Gene3D" id="3.10.590.10">
    <property type="entry name" value="ph1033 like domains"/>
    <property type="match status" value="1"/>
</dbReference>
<accession>A0ABW8JP46</accession>
<feature type="domain" description="EVE" evidence="1">
    <location>
        <begin position="17"/>
        <end position="163"/>
    </location>
</feature>
<dbReference type="InterPro" id="IPR052181">
    <property type="entry name" value="5hmC_binding"/>
</dbReference>
<organism evidence="2 3">
    <name type="scientific">Dyella ginsengisoli</name>
    <dbReference type="NCBI Taxonomy" id="363848"/>
    <lineage>
        <taxon>Bacteria</taxon>
        <taxon>Pseudomonadati</taxon>
        <taxon>Pseudomonadota</taxon>
        <taxon>Gammaproteobacteria</taxon>
        <taxon>Lysobacterales</taxon>
        <taxon>Rhodanobacteraceae</taxon>
        <taxon>Dyella</taxon>
    </lineage>
</organism>
<dbReference type="InterPro" id="IPR002740">
    <property type="entry name" value="EVE_domain"/>
</dbReference>
<dbReference type="PANTHER" id="PTHR14087">
    <property type="entry name" value="THYMOCYTE NUCLEAR PROTEIN 1"/>
    <property type="match status" value="1"/>
</dbReference>
<dbReference type="InterPro" id="IPR047197">
    <property type="entry name" value="THYN1-like_EVE"/>
</dbReference>
<dbReference type="Pfam" id="PF01878">
    <property type="entry name" value="EVE"/>
    <property type="match status" value="1"/>
</dbReference>
<dbReference type="InterPro" id="IPR015947">
    <property type="entry name" value="PUA-like_sf"/>
</dbReference>
<evidence type="ECO:0000259" key="1">
    <source>
        <dbReference type="Pfam" id="PF01878"/>
    </source>
</evidence>
<keyword evidence="3" id="KW-1185">Reference proteome</keyword>
<gene>
    <name evidence="2" type="ORF">ISP17_02880</name>
</gene>
<name>A0ABW8JP46_9GAMM</name>
<dbReference type="RefSeq" id="WP_404630013.1">
    <property type="nucleotide sequence ID" value="NZ_JADIKM010000001.1"/>
</dbReference>
<dbReference type="EMBL" id="JADIKM010000001">
    <property type="protein sequence ID" value="MFK2902893.1"/>
    <property type="molecule type" value="Genomic_DNA"/>
</dbReference>
<proteinExistence type="predicted"/>
<sequence length="165" mass="18496">MSAARSKPAPIKAARIKHWLMKSEPDTFSIDDLQARGSEPWDGVRNYQARNFMRDGMRVGDGVFFYHSNCAEPGIVGLAEVASEAYPDPSQFDPKSDYFDPGASRVNPRWVLVDVAFVRKLKRTITLKELQALPSLAEMALVRKGNRLSVMPVTAAEWKTILDLE</sequence>